<dbReference type="OMA" id="WFFENDS"/>
<proteinExistence type="predicted"/>
<dbReference type="InterPro" id="IPR002423">
    <property type="entry name" value="Cpn60/GroEL/TCP-1"/>
</dbReference>
<feature type="compositionally biased region" description="Low complexity" evidence="1">
    <location>
        <begin position="221"/>
        <end position="247"/>
    </location>
</feature>
<feature type="region of interest" description="Disordered" evidence="1">
    <location>
        <begin position="183"/>
        <end position="247"/>
    </location>
</feature>
<dbReference type="GO" id="GO:0045494">
    <property type="term" value="P:photoreceptor cell maintenance"/>
    <property type="evidence" value="ECO:0000318"/>
    <property type="project" value="GO_Central"/>
</dbReference>
<dbReference type="GeneID" id="100890559"/>
<feature type="compositionally biased region" description="Polar residues" evidence="1">
    <location>
        <begin position="502"/>
        <end position="519"/>
    </location>
</feature>
<evidence type="ECO:0000256" key="1">
    <source>
        <dbReference type="SAM" id="MobiDB-lite"/>
    </source>
</evidence>
<protein>
    <recommendedName>
        <fullName evidence="4">Bardet-Biedl syndrome 12</fullName>
    </recommendedName>
</protein>
<evidence type="ECO:0000313" key="2">
    <source>
        <dbReference type="EnsemblMetazoa" id="XP_011681871"/>
    </source>
</evidence>
<evidence type="ECO:0000313" key="3">
    <source>
        <dbReference type="Proteomes" id="UP000007110"/>
    </source>
</evidence>
<feature type="compositionally biased region" description="Polar residues" evidence="1">
    <location>
        <begin position="200"/>
        <end position="209"/>
    </location>
</feature>
<feature type="compositionally biased region" description="Basic and acidic residues" evidence="1">
    <location>
        <begin position="490"/>
        <end position="500"/>
    </location>
</feature>
<reference evidence="3" key="1">
    <citation type="submission" date="2015-02" db="EMBL/GenBank/DDBJ databases">
        <title>Genome sequencing for Strongylocentrotus purpuratus.</title>
        <authorList>
            <person name="Murali S."/>
            <person name="Liu Y."/>
            <person name="Vee V."/>
            <person name="English A."/>
            <person name="Wang M."/>
            <person name="Skinner E."/>
            <person name="Han Y."/>
            <person name="Muzny D.M."/>
            <person name="Worley K.C."/>
            <person name="Gibbs R.A."/>
        </authorList>
    </citation>
    <scope>NUCLEOTIDE SEQUENCE</scope>
</reference>
<dbReference type="Proteomes" id="UP000007110">
    <property type="component" value="Unassembled WGS sequence"/>
</dbReference>
<dbReference type="Pfam" id="PF00118">
    <property type="entry name" value="Cpn60_TCP1"/>
    <property type="match status" value="2"/>
</dbReference>
<dbReference type="RefSeq" id="XP_011681871.2">
    <property type="nucleotide sequence ID" value="XM_011683569.2"/>
</dbReference>
<organism evidence="2 3">
    <name type="scientific">Strongylocentrotus purpuratus</name>
    <name type="common">Purple sea urchin</name>
    <dbReference type="NCBI Taxonomy" id="7668"/>
    <lineage>
        <taxon>Eukaryota</taxon>
        <taxon>Metazoa</taxon>
        <taxon>Echinodermata</taxon>
        <taxon>Eleutherozoa</taxon>
        <taxon>Echinozoa</taxon>
        <taxon>Echinoidea</taxon>
        <taxon>Euechinoidea</taxon>
        <taxon>Echinacea</taxon>
        <taxon>Camarodonta</taxon>
        <taxon>Echinidea</taxon>
        <taxon>Strongylocentrotidae</taxon>
        <taxon>Strongylocentrotus</taxon>
    </lineage>
</organism>
<dbReference type="PANTHER" id="PTHR46883">
    <property type="entry name" value="BARDET-BIEDL SYNDROME 12 PROTEIN"/>
    <property type="match status" value="1"/>
</dbReference>
<reference evidence="2" key="2">
    <citation type="submission" date="2021-01" db="UniProtKB">
        <authorList>
            <consortium name="EnsemblMetazoa"/>
        </authorList>
    </citation>
    <scope>IDENTIFICATION</scope>
</reference>
<dbReference type="AlphaFoldDB" id="A0A7M7LWM2"/>
<feature type="compositionally biased region" description="Low complexity" evidence="1">
    <location>
        <begin position="183"/>
        <end position="193"/>
    </location>
</feature>
<feature type="compositionally biased region" description="Basic and acidic residues" evidence="1">
    <location>
        <begin position="210"/>
        <end position="220"/>
    </location>
</feature>
<dbReference type="GO" id="GO:0051131">
    <property type="term" value="P:chaperone-mediated protein complex assembly"/>
    <property type="evidence" value="ECO:0000318"/>
    <property type="project" value="GO_Central"/>
</dbReference>
<dbReference type="PANTHER" id="PTHR46883:SF1">
    <property type="entry name" value="BARDET-BIEDL SYNDROME 12 PROTEIN"/>
    <property type="match status" value="1"/>
</dbReference>
<dbReference type="InterPro" id="IPR027413">
    <property type="entry name" value="GROEL-like_equatorial_sf"/>
</dbReference>
<sequence>MSASLPVSGHTNLSALQIIGSCVLSLLGPIKGVKCLFDEESNEGVLVTSTNELLQGLDIEHPVGQLVREFCLSQHKRHGSGCTTLVTLAGLWAANVQSLLNQDIPIQDIVRVGDEFLQECRDIAEQSAISIHSLSKTLAVTIERDEERDRMMLNTSTSLQSSNAKQIVHHGIIMSSEVREMQSVSLNQNSNNSCALPSHSPFQSATPAESNDHEQRKHSGESGIDSSNSSPGKKHTSTVLSTSSAKVTTSSAILKEDDVDDVSWFFENDSRYSDKAWDTDSTATGNLAGKLDEVSLQGCEQEKSSCVEKAVAELDDEDDVEWFFEDNHIISDSVSYSNDRQTTISSSMHEERGKDISLKVTDSKESEERLKTGESLSQSRHEQPHSKTVQDQEKTEQIVCRKDVHSVLEQSHKVPSNGESFTRTSSMKSMERLESLLKSAIEQKPSKLQKGSRRILSRHLLADEQESYASPLASETASRDRKPKMNSSKLGERCRKDEKTSVVPTLTQRETSSDHVPTQNVGKSFRMHVQNSDVTGVLADDLMKTEETTLKEQLSSEIETLGDSLNHGAVAEMKLAIGACHVQLMASQDPQRFDFNTDLVHVQTLTGPSSSSSCCIHGLVLPVLENQLITLQAVTGRRMVALLLNSDLQESYRHRGFKDSLKSSSVVSDVPWAGTSPNSVWTERILSSLKMLNVNMLMVRGSVDSSLVDACCFDDILILEHVPYRLLQLLGTVHKSNLLTYIPDALQDDLCDNIKVSYWSSGYDPHPTVRSRDLKIQHHVRLFCPGNVKTIILCAPSEPHLTGAEQRLHSCMARLQGALHDGKVLLGGGRIEQHLVEKLAQQTEHVTYFHQYRHELVYEALGEGFRAYTQHTYLNMDQCQSTKEDASPDAASCHGSPSSHVHDCFLAKIGAWQRAWHLVKQVLLCDALIVTGVDKGDKDLHRVL</sequence>
<dbReference type="EnsemblMetazoa" id="XM_011683569">
    <property type="protein sequence ID" value="XP_011681871"/>
    <property type="gene ID" value="LOC100890559"/>
</dbReference>
<accession>A0A7M7LWM2</accession>
<feature type="region of interest" description="Disordered" evidence="1">
    <location>
        <begin position="336"/>
        <end position="396"/>
    </location>
</feature>
<dbReference type="FunCoup" id="A0A7M7LWM2">
    <property type="interactions" value="752"/>
</dbReference>
<evidence type="ECO:0008006" key="4">
    <source>
        <dbReference type="Google" id="ProtNLM"/>
    </source>
</evidence>
<dbReference type="Gene3D" id="1.10.560.10">
    <property type="entry name" value="GroEL-like equatorial domain"/>
    <property type="match status" value="1"/>
</dbReference>
<dbReference type="OrthoDB" id="10037098at2759"/>
<keyword evidence="3" id="KW-1185">Reference proteome</keyword>
<feature type="compositionally biased region" description="Polar residues" evidence="1">
    <location>
        <begin position="336"/>
        <end position="347"/>
    </location>
</feature>
<name>A0A7M7LWM2_STRPU</name>
<dbReference type="InParanoid" id="A0A7M7LWM2"/>
<dbReference type="SUPFAM" id="SSF48592">
    <property type="entry name" value="GroEL equatorial domain-like"/>
    <property type="match status" value="1"/>
</dbReference>
<dbReference type="GO" id="GO:0005524">
    <property type="term" value="F:ATP binding"/>
    <property type="evidence" value="ECO:0007669"/>
    <property type="project" value="InterPro"/>
</dbReference>
<dbReference type="KEGG" id="spu:100890559"/>
<feature type="compositionally biased region" description="Basic and acidic residues" evidence="1">
    <location>
        <begin position="379"/>
        <end position="396"/>
    </location>
</feature>
<feature type="compositionally biased region" description="Basic and acidic residues" evidence="1">
    <location>
        <begin position="348"/>
        <end position="372"/>
    </location>
</feature>
<dbReference type="InterPro" id="IPR042984">
    <property type="entry name" value="BBS12"/>
</dbReference>
<feature type="region of interest" description="Disordered" evidence="1">
    <location>
        <begin position="467"/>
        <end position="519"/>
    </location>
</feature>